<reference evidence="4 5" key="1">
    <citation type="submission" date="2019-04" db="EMBL/GenBank/DDBJ databases">
        <authorList>
            <person name="Jiang L."/>
        </authorList>
    </citation>
    <scope>NUCLEOTIDE SEQUENCE [LARGE SCALE GENOMIC DNA]</scope>
    <source>
        <strain evidence="4 5">YIM 131861</strain>
    </source>
</reference>
<dbReference type="InterPro" id="IPR000182">
    <property type="entry name" value="GNAT_dom"/>
</dbReference>
<evidence type="ECO:0000313" key="5">
    <source>
        <dbReference type="Proteomes" id="UP000307380"/>
    </source>
</evidence>
<dbReference type="PANTHER" id="PTHR43877">
    <property type="entry name" value="AMINOALKYLPHOSPHONATE N-ACETYLTRANSFERASE-RELATED-RELATED"/>
    <property type="match status" value="1"/>
</dbReference>
<keyword evidence="1 4" id="KW-0808">Transferase</keyword>
<sequence length="163" mass="18362">MSTEVVVRPVRDVDAEMLGRVHAQCWHEDYDSIVDEATLAKLSPLRLAELWTHWMGQGEDHLLFAALIDHQIVGFAGSGPSRDAEPPRDRELYFMHLLDEFHGQGIGQLLFDAAIGADSAYLWVPDVNEHAIGFYTRNGFTPDGVSHDEPFLGETIHEIRLVR</sequence>
<dbReference type="Gene3D" id="3.40.630.30">
    <property type="match status" value="1"/>
</dbReference>
<dbReference type="OrthoDB" id="5243635at2"/>
<accession>A0A4S4FKJ8</accession>
<evidence type="ECO:0000259" key="3">
    <source>
        <dbReference type="PROSITE" id="PS51186"/>
    </source>
</evidence>
<evidence type="ECO:0000256" key="1">
    <source>
        <dbReference type="ARBA" id="ARBA00022679"/>
    </source>
</evidence>
<keyword evidence="2" id="KW-0012">Acyltransferase</keyword>
<comment type="caution">
    <text evidence="4">The sequence shown here is derived from an EMBL/GenBank/DDBJ whole genome shotgun (WGS) entry which is preliminary data.</text>
</comment>
<evidence type="ECO:0000313" key="4">
    <source>
        <dbReference type="EMBL" id="THG30402.1"/>
    </source>
</evidence>
<proteinExistence type="predicted"/>
<dbReference type="SUPFAM" id="SSF55729">
    <property type="entry name" value="Acyl-CoA N-acyltransferases (Nat)"/>
    <property type="match status" value="1"/>
</dbReference>
<dbReference type="CDD" id="cd04301">
    <property type="entry name" value="NAT_SF"/>
    <property type="match status" value="1"/>
</dbReference>
<dbReference type="RefSeq" id="WP_136425369.1">
    <property type="nucleotide sequence ID" value="NZ_OZ241748.1"/>
</dbReference>
<dbReference type="AlphaFoldDB" id="A0A4S4FKJ8"/>
<organism evidence="4 5">
    <name type="scientific">Orlajensenia flava</name>
    <dbReference type="NCBI Taxonomy" id="2565934"/>
    <lineage>
        <taxon>Bacteria</taxon>
        <taxon>Bacillati</taxon>
        <taxon>Actinomycetota</taxon>
        <taxon>Actinomycetes</taxon>
        <taxon>Micrococcales</taxon>
        <taxon>Microbacteriaceae</taxon>
        <taxon>Orlajensenia</taxon>
    </lineage>
</organism>
<dbReference type="GO" id="GO:0016747">
    <property type="term" value="F:acyltransferase activity, transferring groups other than amino-acyl groups"/>
    <property type="evidence" value="ECO:0007669"/>
    <property type="project" value="InterPro"/>
</dbReference>
<feature type="domain" description="N-acetyltransferase" evidence="3">
    <location>
        <begin position="5"/>
        <end position="162"/>
    </location>
</feature>
<dbReference type="Pfam" id="PF00583">
    <property type="entry name" value="Acetyltransf_1"/>
    <property type="match status" value="1"/>
</dbReference>
<dbReference type="InterPro" id="IPR050832">
    <property type="entry name" value="Bact_Acetyltransf"/>
</dbReference>
<keyword evidence="5" id="KW-1185">Reference proteome</keyword>
<evidence type="ECO:0000256" key="2">
    <source>
        <dbReference type="ARBA" id="ARBA00023315"/>
    </source>
</evidence>
<gene>
    <name evidence="4" type="ORF">E6C70_15300</name>
</gene>
<protein>
    <submittedName>
        <fullName evidence="4">GNAT family N-acetyltransferase</fullName>
    </submittedName>
</protein>
<name>A0A4S4FKJ8_9MICO</name>
<dbReference type="PROSITE" id="PS51186">
    <property type="entry name" value="GNAT"/>
    <property type="match status" value="1"/>
</dbReference>
<dbReference type="InterPro" id="IPR016181">
    <property type="entry name" value="Acyl_CoA_acyltransferase"/>
</dbReference>
<dbReference type="EMBL" id="SSSN01000014">
    <property type="protein sequence ID" value="THG30402.1"/>
    <property type="molecule type" value="Genomic_DNA"/>
</dbReference>
<dbReference type="Proteomes" id="UP000307380">
    <property type="component" value="Unassembled WGS sequence"/>
</dbReference>